<dbReference type="InterPro" id="IPR044876">
    <property type="entry name" value="HRDC_dom_sf"/>
</dbReference>
<dbReference type="Pfam" id="PF00570">
    <property type="entry name" value="HRDC"/>
    <property type="match status" value="1"/>
</dbReference>
<evidence type="ECO:0000256" key="7">
    <source>
        <dbReference type="ARBA" id="ARBA00023242"/>
    </source>
</evidence>
<evidence type="ECO:0000256" key="5">
    <source>
        <dbReference type="ARBA" id="ARBA00022835"/>
    </source>
</evidence>
<dbReference type="OrthoDB" id="2250022at2759"/>
<name>A0A9P0H1C3_NEZVI</name>
<comment type="subcellular location">
    <subcellularLocation>
        <location evidence="1">Nucleus</location>
    </subcellularLocation>
</comment>
<dbReference type="Pfam" id="PF08066">
    <property type="entry name" value="PMC2NT"/>
    <property type="match status" value="1"/>
</dbReference>
<dbReference type="GO" id="GO:0071044">
    <property type="term" value="P:histone mRNA catabolic process"/>
    <property type="evidence" value="ECO:0007669"/>
    <property type="project" value="TreeGrafter"/>
</dbReference>
<organism evidence="12 13">
    <name type="scientific">Nezara viridula</name>
    <name type="common">Southern green stink bug</name>
    <name type="synonym">Cimex viridulus</name>
    <dbReference type="NCBI Taxonomy" id="85310"/>
    <lineage>
        <taxon>Eukaryota</taxon>
        <taxon>Metazoa</taxon>
        <taxon>Ecdysozoa</taxon>
        <taxon>Arthropoda</taxon>
        <taxon>Hexapoda</taxon>
        <taxon>Insecta</taxon>
        <taxon>Pterygota</taxon>
        <taxon>Neoptera</taxon>
        <taxon>Paraneoptera</taxon>
        <taxon>Hemiptera</taxon>
        <taxon>Heteroptera</taxon>
        <taxon>Panheteroptera</taxon>
        <taxon>Pentatomomorpha</taxon>
        <taxon>Pentatomoidea</taxon>
        <taxon>Pentatomidae</taxon>
        <taxon>Pentatominae</taxon>
        <taxon>Nezara</taxon>
    </lineage>
</organism>
<reference evidence="12" key="1">
    <citation type="submission" date="2022-01" db="EMBL/GenBank/DDBJ databases">
        <authorList>
            <person name="King R."/>
        </authorList>
    </citation>
    <scope>NUCLEOTIDE SEQUENCE</scope>
</reference>
<keyword evidence="3" id="KW-0540">Nuclease</keyword>
<evidence type="ECO:0000313" key="13">
    <source>
        <dbReference type="Proteomes" id="UP001152798"/>
    </source>
</evidence>
<evidence type="ECO:0000256" key="10">
    <source>
        <dbReference type="SAM" id="MobiDB-lite"/>
    </source>
</evidence>
<evidence type="ECO:0000256" key="9">
    <source>
        <dbReference type="ARBA" id="ARBA00070365"/>
    </source>
</evidence>
<dbReference type="Gene3D" id="1.10.150.80">
    <property type="entry name" value="HRDC domain"/>
    <property type="match status" value="1"/>
</dbReference>
<dbReference type="Gene3D" id="3.30.420.10">
    <property type="entry name" value="Ribonuclease H-like superfamily/Ribonuclease H"/>
    <property type="match status" value="1"/>
</dbReference>
<dbReference type="InterPro" id="IPR002562">
    <property type="entry name" value="3'-5'_exonuclease_dom"/>
</dbReference>
<dbReference type="InterPro" id="IPR002121">
    <property type="entry name" value="HRDC_dom"/>
</dbReference>
<dbReference type="SMART" id="SM00474">
    <property type="entry name" value="35EXOc"/>
    <property type="match status" value="1"/>
</dbReference>
<dbReference type="GO" id="GO:0071036">
    <property type="term" value="P:nuclear polyadenylation-dependent snoRNA catabolic process"/>
    <property type="evidence" value="ECO:0007669"/>
    <property type="project" value="TreeGrafter"/>
</dbReference>
<protein>
    <recommendedName>
        <fullName evidence="9">Exosome complex component 10 homolog</fullName>
    </recommendedName>
</protein>
<dbReference type="AlphaFoldDB" id="A0A9P0H1C3"/>
<dbReference type="GO" id="GO:0071051">
    <property type="term" value="P:poly(A)-dependent snoRNA 3'-end processing"/>
    <property type="evidence" value="ECO:0007669"/>
    <property type="project" value="TreeGrafter"/>
</dbReference>
<dbReference type="EMBL" id="OV725079">
    <property type="protein sequence ID" value="CAH1395309.1"/>
    <property type="molecule type" value="Genomic_DNA"/>
</dbReference>
<keyword evidence="7" id="KW-0539">Nucleus</keyword>
<dbReference type="GO" id="GO:0071035">
    <property type="term" value="P:nuclear polyadenylation-dependent rRNA catabolic process"/>
    <property type="evidence" value="ECO:0007669"/>
    <property type="project" value="TreeGrafter"/>
</dbReference>
<feature type="region of interest" description="Disordered" evidence="10">
    <location>
        <begin position="680"/>
        <end position="783"/>
    </location>
</feature>
<feature type="compositionally biased region" description="Polar residues" evidence="10">
    <location>
        <begin position="119"/>
        <end position="129"/>
    </location>
</feature>
<keyword evidence="4" id="KW-0378">Hydrolase</keyword>
<dbReference type="SMART" id="SM00341">
    <property type="entry name" value="HRDC"/>
    <property type="match status" value="1"/>
</dbReference>
<dbReference type="InterPro" id="IPR049559">
    <property type="entry name" value="Rrp6p-like_exo"/>
</dbReference>
<evidence type="ECO:0000259" key="11">
    <source>
        <dbReference type="PROSITE" id="PS50967"/>
    </source>
</evidence>
<dbReference type="GO" id="GO:0071039">
    <property type="term" value="P:nuclear polyadenylation-dependent CUT catabolic process"/>
    <property type="evidence" value="ECO:0007669"/>
    <property type="project" value="TreeGrafter"/>
</dbReference>
<evidence type="ECO:0000256" key="2">
    <source>
        <dbReference type="ARBA" id="ARBA00022552"/>
    </source>
</evidence>
<evidence type="ECO:0000256" key="4">
    <source>
        <dbReference type="ARBA" id="ARBA00022801"/>
    </source>
</evidence>
<dbReference type="InterPro" id="IPR010997">
    <property type="entry name" value="HRDC-like_sf"/>
</dbReference>
<comment type="similarity">
    <text evidence="8">Belongs to the exosome component 10/RRP6 family.</text>
</comment>
<dbReference type="PANTHER" id="PTHR12124:SF47">
    <property type="entry name" value="EXOSOME COMPONENT 10"/>
    <property type="match status" value="1"/>
</dbReference>
<proteinExistence type="inferred from homology"/>
<keyword evidence="5" id="KW-0271">Exosome</keyword>
<evidence type="ECO:0000256" key="6">
    <source>
        <dbReference type="ARBA" id="ARBA00022839"/>
    </source>
</evidence>
<dbReference type="GO" id="GO:0071040">
    <property type="term" value="P:nuclear polyadenylation-dependent antisense transcript catabolic process"/>
    <property type="evidence" value="ECO:0007669"/>
    <property type="project" value="TreeGrafter"/>
</dbReference>
<evidence type="ECO:0000256" key="8">
    <source>
        <dbReference type="ARBA" id="ARBA00043957"/>
    </source>
</evidence>
<dbReference type="GO" id="GO:0071037">
    <property type="term" value="P:nuclear polyadenylation-dependent snRNA catabolic process"/>
    <property type="evidence" value="ECO:0007669"/>
    <property type="project" value="TreeGrafter"/>
</dbReference>
<evidence type="ECO:0000256" key="1">
    <source>
        <dbReference type="ARBA" id="ARBA00004123"/>
    </source>
</evidence>
<dbReference type="InterPro" id="IPR036397">
    <property type="entry name" value="RNaseH_sf"/>
</dbReference>
<feature type="compositionally biased region" description="Basic and acidic residues" evidence="10">
    <location>
        <begin position="133"/>
        <end position="146"/>
    </location>
</feature>
<dbReference type="GO" id="GO:0005730">
    <property type="term" value="C:nucleolus"/>
    <property type="evidence" value="ECO:0007669"/>
    <property type="project" value="TreeGrafter"/>
</dbReference>
<dbReference type="InterPro" id="IPR012337">
    <property type="entry name" value="RNaseH-like_sf"/>
</dbReference>
<feature type="compositionally biased region" description="Basic and acidic residues" evidence="10">
    <location>
        <begin position="629"/>
        <end position="642"/>
    </location>
</feature>
<feature type="compositionally biased region" description="Basic residues" evidence="10">
    <location>
        <begin position="773"/>
        <end position="783"/>
    </location>
</feature>
<feature type="region of interest" description="Disordered" evidence="10">
    <location>
        <begin position="107"/>
        <end position="146"/>
    </location>
</feature>
<dbReference type="GO" id="GO:0000166">
    <property type="term" value="F:nucleotide binding"/>
    <property type="evidence" value="ECO:0007669"/>
    <property type="project" value="InterPro"/>
</dbReference>
<dbReference type="GO" id="GO:0000467">
    <property type="term" value="P:exonucleolytic trimming to generate mature 3'-end of 5.8S rRNA from tricistronic rRNA transcript (SSU-rRNA, 5.8S rRNA, LSU-rRNA)"/>
    <property type="evidence" value="ECO:0007669"/>
    <property type="project" value="InterPro"/>
</dbReference>
<dbReference type="PANTHER" id="PTHR12124">
    <property type="entry name" value="POLYMYOSITIS/SCLERODERMA AUTOANTIGEN-RELATED"/>
    <property type="match status" value="1"/>
</dbReference>
<feature type="compositionally biased region" description="Basic residues" evidence="10">
    <location>
        <begin position="750"/>
        <end position="766"/>
    </location>
</feature>
<dbReference type="SUPFAM" id="SSF53098">
    <property type="entry name" value="Ribonuclease H-like"/>
    <property type="match status" value="1"/>
</dbReference>
<dbReference type="GO" id="GO:0003727">
    <property type="term" value="F:single-stranded RNA binding"/>
    <property type="evidence" value="ECO:0007669"/>
    <property type="project" value="TreeGrafter"/>
</dbReference>
<dbReference type="PROSITE" id="PS50967">
    <property type="entry name" value="HRDC"/>
    <property type="match status" value="1"/>
</dbReference>
<dbReference type="Pfam" id="PF01612">
    <property type="entry name" value="DNA_pol_A_exo1"/>
    <property type="match status" value="1"/>
</dbReference>
<dbReference type="GO" id="GO:0000176">
    <property type="term" value="C:nuclear exosome (RNase complex)"/>
    <property type="evidence" value="ECO:0007669"/>
    <property type="project" value="InterPro"/>
</dbReference>
<sequence length="783" mass="90166">MEGESDSASSKELIPGHSSLQAFIHSALPNVLEGIKASNSLPSPQDFSYYRTYPEFVNVMKYEGMKLKSLMDCLMKRNGMRKIDHNFDTIIDSNDKSLDRVTNNLLEMDGRKRNPLPSKPSTNAQTNVPSGGWHDKDVNSQPSKEEVTLCVSSGTIRPQVFFKDKIDNSNSPWIPRIKEKPNALKPLSILVELNDLGHESYSHPYDYELTLWKPEESMLSTVKVTKPLPFSETPYLYVETEEQLNSLKEDLSKANEFAVDLEHHSYRTFMGFTCVLQISTWTKDYVIDALKLRDKLHVLNEVFTNPAILKVFHGADSDVEWLQRDLSIYVINMFDTYQASKLLGFARLSLAHLLYRYCKVEANKEYQLFDWRKRPLPESAIKYAREDTHYLLYIYQLMRNELIQHANGKTNLLEAVFDRSRDTCRKVYCKPSLEEDSHMAIYRRLKLSFDNRQLYALREIYRWRDRVARQEDESCGYVLPNHMMVQICRTLPREVQGILACCNPIPPLVRTYLLEIHQIILRAKEQPLVKSLVEEAVQSEPGVERDLRLILPQDNSGLEFRDDLPTLLGGGLSQIATSDEMPTPIISAFADIGKNNTHKSKEKLGKLKFISPYERYIKVLPYAIQLEKEERERREKEEEERLSSATNALEINAQVAQPEPESQPLAKNRGYLKKARIERGEIPAKQENKPSPAKSPRVGVVGGEVRLSAKNSEKNFKHSNSHQFEESEGYDYSKVNYNKFQSGGAISPNGKRKAFGQKFQNKRKKKNFQDRNVKKKRGGHQQM</sequence>
<dbReference type="FunFam" id="1.10.150.80:FF:000001">
    <property type="entry name" value="Putative exosome component 10"/>
    <property type="match status" value="1"/>
</dbReference>
<accession>A0A9P0H1C3</accession>
<keyword evidence="13" id="KW-1185">Reference proteome</keyword>
<dbReference type="CDD" id="cd06147">
    <property type="entry name" value="Rrp6p_like_exo"/>
    <property type="match status" value="1"/>
</dbReference>
<dbReference type="InterPro" id="IPR012588">
    <property type="entry name" value="Exosome-assoc_fac_Rrp6_N"/>
</dbReference>
<gene>
    <name evidence="12" type="ORF">NEZAVI_LOCUS5608</name>
</gene>
<dbReference type="FunFam" id="3.30.420.10:FF:000059">
    <property type="entry name" value="Exosome complex exonuclease Rrp6"/>
    <property type="match status" value="1"/>
</dbReference>
<evidence type="ECO:0000313" key="12">
    <source>
        <dbReference type="EMBL" id="CAH1395309.1"/>
    </source>
</evidence>
<feature type="region of interest" description="Disordered" evidence="10">
    <location>
        <begin position="629"/>
        <end position="668"/>
    </location>
</feature>
<dbReference type="Proteomes" id="UP001152798">
    <property type="component" value="Chromosome 3"/>
</dbReference>
<dbReference type="GO" id="GO:0071038">
    <property type="term" value="P:TRAMP-dependent tRNA surveillance pathway"/>
    <property type="evidence" value="ECO:0007669"/>
    <property type="project" value="TreeGrafter"/>
</dbReference>
<dbReference type="InterPro" id="IPR045092">
    <property type="entry name" value="Rrp6-like"/>
</dbReference>
<evidence type="ECO:0000256" key="3">
    <source>
        <dbReference type="ARBA" id="ARBA00022722"/>
    </source>
</evidence>
<feature type="domain" description="HRDC" evidence="11">
    <location>
        <begin position="450"/>
        <end position="530"/>
    </location>
</feature>
<keyword evidence="2" id="KW-0698">rRNA processing</keyword>
<dbReference type="GO" id="GO:0000175">
    <property type="term" value="F:3'-5'-RNA exonuclease activity"/>
    <property type="evidence" value="ECO:0007669"/>
    <property type="project" value="InterPro"/>
</dbReference>
<dbReference type="SUPFAM" id="SSF47819">
    <property type="entry name" value="HRDC-like"/>
    <property type="match status" value="1"/>
</dbReference>
<keyword evidence="6" id="KW-0269">Exonuclease</keyword>